<dbReference type="AlphaFoldDB" id="A0A8J6B380"/>
<name>A0A8J6B380_9EUKA</name>
<organism evidence="3 4">
    <name type="scientific">Carpediemonas membranifera</name>
    <dbReference type="NCBI Taxonomy" id="201153"/>
    <lineage>
        <taxon>Eukaryota</taxon>
        <taxon>Metamonada</taxon>
        <taxon>Carpediemonas-like organisms</taxon>
        <taxon>Carpediemonas</taxon>
    </lineage>
</organism>
<keyword evidence="4" id="KW-1185">Reference proteome</keyword>
<accession>A0A8J6B380</accession>
<dbReference type="EMBL" id="JAHDYR010000025">
    <property type="protein sequence ID" value="KAG9393329.1"/>
    <property type="molecule type" value="Genomic_DNA"/>
</dbReference>
<dbReference type="EMBL" id="JAHDYR010000025">
    <property type="protein sequence ID" value="KAG9393334.1"/>
    <property type="molecule type" value="Genomic_DNA"/>
</dbReference>
<evidence type="ECO:0000313" key="3">
    <source>
        <dbReference type="EMBL" id="KAG9393334.1"/>
    </source>
</evidence>
<proteinExistence type="predicted"/>
<gene>
    <name evidence="2" type="ORF">J8273_3463</name>
    <name evidence="3" type="ORF">J8273_3468</name>
</gene>
<keyword evidence="1" id="KW-0175">Coiled coil</keyword>
<feature type="coiled-coil region" evidence="1">
    <location>
        <begin position="43"/>
        <end position="80"/>
    </location>
</feature>
<reference evidence="3" key="1">
    <citation type="submission" date="2021-05" db="EMBL/GenBank/DDBJ databases">
        <title>A free-living protist that lacks canonical eukaryotic 1 DNA replication and segregation systems.</title>
        <authorList>
            <person name="Salas-Leiva D.E."/>
            <person name="Tromer E.C."/>
            <person name="Curtis B.A."/>
            <person name="Jerlstrom-Hultqvist J."/>
            <person name="Kolisko M."/>
            <person name="Yi Z."/>
            <person name="Salas-Leiva J.S."/>
            <person name="Gallot-Lavallee L."/>
            <person name="Kops G.J.P.L."/>
            <person name="Archibald J.M."/>
            <person name="Simpson A.G.B."/>
            <person name="Roger A.J."/>
        </authorList>
    </citation>
    <scope>NUCLEOTIDE SEQUENCE</scope>
    <source>
        <strain evidence="3">BICM</strain>
    </source>
</reference>
<dbReference type="Proteomes" id="UP000717585">
    <property type="component" value="Unassembled WGS sequence"/>
</dbReference>
<evidence type="ECO:0000313" key="2">
    <source>
        <dbReference type="EMBL" id="KAG9393329.1"/>
    </source>
</evidence>
<evidence type="ECO:0000313" key="4">
    <source>
        <dbReference type="Proteomes" id="UP000717585"/>
    </source>
</evidence>
<sequence>MLAEPLKGTGSALLWETYLEDSRECQRAIENAESCLQGLDSTQRREEDEMRRRQQEIARLKAAIRELEQKERSRQASKSSEIKLRRAQQTELADLDAKYRREIASRRCVIDELQKAGERAGRSTDAIQQRRIEREEVLRGLKKKMRALDEATFMILEAEKQLSG</sequence>
<comment type="caution">
    <text evidence="3">The sequence shown here is derived from an EMBL/GenBank/DDBJ whole genome shotgun (WGS) entry which is preliminary data.</text>
</comment>
<evidence type="ECO:0000256" key="1">
    <source>
        <dbReference type="SAM" id="Coils"/>
    </source>
</evidence>
<protein>
    <submittedName>
        <fullName evidence="3">Uncharacterized protein</fullName>
    </submittedName>
</protein>